<keyword evidence="3" id="KW-0805">Transcription regulation</keyword>
<dbReference type="GO" id="GO:0000981">
    <property type="term" value="F:DNA-binding transcription factor activity, RNA polymerase II-specific"/>
    <property type="evidence" value="ECO:0007669"/>
    <property type="project" value="InterPro"/>
</dbReference>
<comment type="caution">
    <text evidence="7">The sequence shown here is derived from an EMBL/GenBank/DDBJ whole genome shotgun (WGS) entry which is preliminary data.</text>
</comment>
<dbReference type="InterPro" id="IPR007219">
    <property type="entry name" value="XnlR_reg_dom"/>
</dbReference>
<dbReference type="GO" id="GO:0008270">
    <property type="term" value="F:zinc ion binding"/>
    <property type="evidence" value="ECO:0007669"/>
    <property type="project" value="InterPro"/>
</dbReference>
<evidence type="ECO:0000256" key="4">
    <source>
        <dbReference type="ARBA" id="ARBA00023163"/>
    </source>
</evidence>
<dbReference type="OrthoDB" id="2116602at2759"/>
<keyword evidence="2" id="KW-0479">Metal-binding</keyword>
<sequence>MAQPACARCSKLGVQCQYGSTVDAATPEGVSTVSASDGMLGLAGKPRTSGAMLNPSASRIFDNPRTSTRTIGGLIGAPVPFPTPRAVLAAILLAAEEPIETLLVEGRIEDPDLLPTYEDFSLVYSLFGTSVYFRNNDFVVHNLLDKDRFLASFFAQPAPLRYILCALAAYTADPPLPIRIAISYFNKARRAVFRTGDKPSVRILEAVVLITTFALGTGQPSLGKPFFTIALRMLLQLNLHIDPDDVSNTMKESEKDELRMLFWRVLFHLKYALCITDFAATIDLEYYTVKSPPATDFTFLMQCNFGMWDVFSLIKRKLRVTPSSVSELLLSASELPMSPKVLHAYSRIPAKFILVPSLNHLTASQTTAQYDALIHQIMTSSPSNPMGIFQLSMNYHASQCLFLRPILYLTAYLTRTSLVPKQSRMIQTALEECLVGAQRICLLLKLSSYALDIKQLKQFELSWMRRVALVPSLFEAAVILYFVACRTKHEWRCSKNTTPSYASITSISDSIVHEFLTCILHAFHTLFSQLAENAKSNRPNMMTPLITCLNAMLQELSAKQGNSQQSNINTVDFNLDLILLEMKVLSLTSDDDNDKESNEAEIDSCSVATDEPWVYVGLLGIDINKRVRWNGPYEGNWRRLWEQLQV</sequence>
<proteinExistence type="predicted"/>
<dbReference type="PANTHER" id="PTHR47338">
    <property type="entry name" value="ZN(II)2CYS6 TRANSCRIPTION FACTOR (EUROFUNG)-RELATED"/>
    <property type="match status" value="1"/>
</dbReference>
<organism evidence="7 8">
    <name type="scientific">Chytriomyces confervae</name>
    <dbReference type="NCBI Taxonomy" id="246404"/>
    <lineage>
        <taxon>Eukaryota</taxon>
        <taxon>Fungi</taxon>
        <taxon>Fungi incertae sedis</taxon>
        <taxon>Chytridiomycota</taxon>
        <taxon>Chytridiomycota incertae sedis</taxon>
        <taxon>Chytridiomycetes</taxon>
        <taxon>Chytridiales</taxon>
        <taxon>Chytriomycetaceae</taxon>
        <taxon>Chytriomyces</taxon>
    </lineage>
</organism>
<evidence type="ECO:0000256" key="2">
    <source>
        <dbReference type="ARBA" id="ARBA00022723"/>
    </source>
</evidence>
<reference evidence="7 8" key="1">
    <citation type="journal article" date="2019" name="Sci. Rep.">
        <title>Comparative genomics of chytrid fungi reveal insights into the obligate biotrophic and pathogenic lifestyle of Synchytrium endobioticum.</title>
        <authorList>
            <person name="van de Vossenberg B.T.L.H."/>
            <person name="Warris S."/>
            <person name="Nguyen H.D.T."/>
            <person name="van Gent-Pelzer M.P.E."/>
            <person name="Joly D.L."/>
            <person name="van de Geest H.C."/>
            <person name="Bonants P.J.M."/>
            <person name="Smith D.S."/>
            <person name="Levesque C.A."/>
            <person name="van der Lee T.A.J."/>
        </authorList>
    </citation>
    <scope>NUCLEOTIDE SEQUENCE [LARGE SCALE GENOMIC DNA]</scope>
    <source>
        <strain evidence="7 8">CBS 675.73</strain>
    </source>
</reference>
<evidence type="ECO:0000313" key="8">
    <source>
        <dbReference type="Proteomes" id="UP000320333"/>
    </source>
</evidence>
<evidence type="ECO:0000313" key="7">
    <source>
        <dbReference type="EMBL" id="TPX75720.1"/>
    </source>
</evidence>
<accession>A0A507FJ32</accession>
<evidence type="ECO:0000256" key="5">
    <source>
        <dbReference type="ARBA" id="ARBA00023242"/>
    </source>
</evidence>
<protein>
    <recommendedName>
        <fullName evidence="6">Xylanolytic transcriptional activator regulatory domain-containing protein</fullName>
    </recommendedName>
</protein>
<comment type="subcellular location">
    <subcellularLocation>
        <location evidence="1">Nucleus</location>
    </subcellularLocation>
</comment>
<dbReference type="GO" id="GO:0006351">
    <property type="term" value="P:DNA-templated transcription"/>
    <property type="evidence" value="ECO:0007669"/>
    <property type="project" value="InterPro"/>
</dbReference>
<evidence type="ECO:0000256" key="1">
    <source>
        <dbReference type="ARBA" id="ARBA00004123"/>
    </source>
</evidence>
<dbReference type="EMBL" id="QEAP01000071">
    <property type="protein sequence ID" value="TPX75720.1"/>
    <property type="molecule type" value="Genomic_DNA"/>
</dbReference>
<keyword evidence="5" id="KW-0539">Nucleus</keyword>
<dbReference type="InterPro" id="IPR050815">
    <property type="entry name" value="TF_fung"/>
</dbReference>
<evidence type="ECO:0000259" key="6">
    <source>
        <dbReference type="Pfam" id="PF04082"/>
    </source>
</evidence>
<name>A0A507FJ32_9FUNG</name>
<dbReference type="AlphaFoldDB" id="A0A507FJ32"/>
<dbReference type="Pfam" id="PF04082">
    <property type="entry name" value="Fungal_trans"/>
    <property type="match status" value="1"/>
</dbReference>
<keyword evidence="4" id="KW-0804">Transcription</keyword>
<dbReference type="STRING" id="246404.A0A507FJ32"/>
<dbReference type="CDD" id="cd12148">
    <property type="entry name" value="fungal_TF_MHR"/>
    <property type="match status" value="1"/>
</dbReference>
<dbReference type="PANTHER" id="PTHR47338:SF5">
    <property type="entry name" value="ZN(II)2CYS6 TRANSCRIPTION FACTOR (EUROFUNG)"/>
    <property type="match status" value="1"/>
</dbReference>
<dbReference type="GO" id="GO:0005634">
    <property type="term" value="C:nucleus"/>
    <property type="evidence" value="ECO:0007669"/>
    <property type="project" value="UniProtKB-SubCell"/>
</dbReference>
<evidence type="ECO:0000256" key="3">
    <source>
        <dbReference type="ARBA" id="ARBA00023015"/>
    </source>
</evidence>
<dbReference type="GO" id="GO:0003677">
    <property type="term" value="F:DNA binding"/>
    <property type="evidence" value="ECO:0007669"/>
    <property type="project" value="InterPro"/>
</dbReference>
<keyword evidence="8" id="KW-1185">Reference proteome</keyword>
<dbReference type="Proteomes" id="UP000320333">
    <property type="component" value="Unassembled WGS sequence"/>
</dbReference>
<gene>
    <name evidence="7" type="ORF">CcCBS67573_g03031</name>
</gene>
<feature type="domain" description="Xylanolytic transcriptional activator regulatory" evidence="6">
    <location>
        <begin position="131"/>
        <end position="265"/>
    </location>
</feature>